<evidence type="ECO:0000313" key="1">
    <source>
        <dbReference type="EMBL" id="MED6150802.1"/>
    </source>
</evidence>
<protein>
    <submittedName>
        <fullName evidence="1">Uncharacterized protein</fullName>
    </submittedName>
</protein>
<evidence type="ECO:0000313" key="2">
    <source>
        <dbReference type="Proteomes" id="UP001341840"/>
    </source>
</evidence>
<proteinExistence type="predicted"/>
<reference evidence="1 2" key="1">
    <citation type="journal article" date="2023" name="Plants (Basel)">
        <title>Bridging the Gap: Combining Genomics and Transcriptomics Approaches to Understand Stylosanthes scabra, an Orphan Legume from the Brazilian Caatinga.</title>
        <authorList>
            <person name="Ferreira-Neto J.R.C."/>
            <person name="da Silva M.D."/>
            <person name="Binneck E."/>
            <person name="de Melo N.F."/>
            <person name="da Silva R.H."/>
            <person name="de Melo A.L.T.M."/>
            <person name="Pandolfi V."/>
            <person name="Bustamante F.O."/>
            <person name="Brasileiro-Vidal A.C."/>
            <person name="Benko-Iseppon A.M."/>
        </authorList>
    </citation>
    <scope>NUCLEOTIDE SEQUENCE [LARGE SCALE GENOMIC DNA]</scope>
    <source>
        <tissue evidence="1">Leaves</tissue>
    </source>
</reference>
<sequence length="120" mass="13686">MRSPRDDVMQIVERVLKGFRRGFEKGKHVLGELREHKGLRVLNLAVLQNAVQLQGIDSICNRVDSLSLFLRKMGFREQRIDSHDLRIDSSCHRGQLIIDAANLFTIRNNPASASDQVVIH</sequence>
<keyword evidence="2" id="KW-1185">Reference proteome</keyword>
<name>A0ABU6TPT0_9FABA</name>
<organism evidence="1 2">
    <name type="scientific">Stylosanthes scabra</name>
    <dbReference type="NCBI Taxonomy" id="79078"/>
    <lineage>
        <taxon>Eukaryota</taxon>
        <taxon>Viridiplantae</taxon>
        <taxon>Streptophyta</taxon>
        <taxon>Embryophyta</taxon>
        <taxon>Tracheophyta</taxon>
        <taxon>Spermatophyta</taxon>
        <taxon>Magnoliopsida</taxon>
        <taxon>eudicotyledons</taxon>
        <taxon>Gunneridae</taxon>
        <taxon>Pentapetalae</taxon>
        <taxon>rosids</taxon>
        <taxon>fabids</taxon>
        <taxon>Fabales</taxon>
        <taxon>Fabaceae</taxon>
        <taxon>Papilionoideae</taxon>
        <taxon>50 kb inversion clade</taxon>
        <taxon>dalbergioids sensu lato</taxon>
        <taxon>Dalbergieae</taxon>
        <taxon>Pterocarpus clade</taxon>
        <taxon>Stylosanthes</taxon>
    </lineage>
</organism>
<dbReference type="EMBL" id="JASCZI010091604">
    <property type="protein sequence ID" value="MED6150802.1"/>
    <property type="molecule type" value="Genomic_DNA"/>
</dbReference>
<dbReference type="Proteomes" id="UP001341840">
    <property type="component" value="Unassembled WGS sequence"/>
</dbReference>
<gene>
    <name evidence="1" type="ORF">PIB30_075982</name>
</gene>
<accession>A0ABU6TPT0</accession>
<comment type="caution">
    <text evidence="1">The sequence shown here is derived from an EMBL/GenBank/DDBJ whole genome shotgun (WGS) entry which is preliminary data.</text>
</comment>